<keyword evidence="12" id="KW-0449">Lipoprotein</keyword>
<evidence type="ECO:0000256" key="2">
    <source>
        <dbReference type="ARBA" id="ARBA00022475"/>
    </source>
</evidence>
<evidence type="ECO:0000313" key="13">
    <source>
        <dbReference type="Proteomes" id="UP000007460"/>
    </source>
</evidence>
<accession>D5BSY9</accession>
<evidence type="ECO:0000256" key="11">
    <source>
        <dbReference type="RuleBase" id="RU004181"/>
    </source>
</evidence>
<sequence>MLALIHARLMTRQAMTILTIAFVIIVADQWSKQFMLDWIFFPPVRIVILPFLNMVPVWNSGMSFGLLADGGMIVRFGLAVLALLVAIWFLWSATSLTRIQRYAGGAIVGGAIGNAIDRLRFGQVVDFIDLHVAGWHWPAFNVADITISIGAVLWIVSLFFEQENKET</sequence>
<dbReference type="HOGENOM" id="CLU_083252_4_3_5"/>
<dbReference type="Pfam" id="PF01252">
    <property type="entry name" value="Peptidase_A8"/>
    <property type="match status" value="1"/>
</dbReference>
<gene>
    <name evidence="9" type="primary">lspA</name>
    <name evidence="12" type="ordered locus">SAR116_1143</name>
</gene>
<comment type="similarity">
    <text evidence="1 9 11">Belongs to the peptidase A8 family.</text>
</comment>
<evidence type="ECO:0000256" key="4">
    <source>
        <dbReference type="ARBA" id="ARBA00022692"/>
    </source>
</evidence>
<evidence type="ECO:0000256" key="8">
    <source>
        <dbReference type="ARBA" id="ARBA00023136"/>
    </source>
</evidence>
<protein>
    <recommendedName>
        <fullName evidence="9">Lipoprotein signal peptidase</fullName>
        <ecNumber evidence="9">3.4.23.36</ecNumber>
    </recommendedName>
    <alternativeName>
        <fullName evidence="9">Prolipoprotein signal peptidase</fullName>
    </alternativeName>
    <alternativeName>
        <fullName evidence="9">Signal peptidase II</fullName>
        <shortName evidence="9">SPase II</shortName>
    </alternativeName>
</protein>
<dbReference type="AlphaFoldDB" id="D5BSY9"/>
<feature type="active site" evidence="9">
    <location>
        <position position="144"/>
    </location>
</feature>
<dbReference type="NCBIfam" id="TIGR00077">
    <property type="entry name" value="lspA"/>
    <property type="match status" value="1"/>
</dbReference>
<dbReference type="KEGG" id="apb:SAR116_1143"/>
<evidence type="ECO:0000256" key="10">
    <source>
        <dbReference type="RuleBase" id="RU000594"/>
    </source>
</evidence>
<dbReference type="PRINTS" id="PR00781">
    <property type="entry name" value="LIPOSIGPTASE"/>
</dbReference>
<dbReference type="UniPathway" id="UPA00665"/>
<comment type="function">
    <text evidence="9 10">This protein specifically catalyzes the removal of signal peptides from prolipoproteins.</text>
</comment>
<comment type="catalytic activity">
    <reaction evidence="9 10">
        <text>Release of signal peptides from bacterial membrane prolipoproteins. Hydrolyzes -Xaa-Yaa-Zaa-|-(S,diacylglyceryl)Cys-, in which Xaa is hydrophobic (preferably Leu), and Yaa (Ala or Ser) and Zaa (Gly or Ala) have small, neutral side chains.</text>
        <dbReference type="EC" id="3.4.23.36"/>
    </reaction>
</comment>
<feature type="transmembrane region" description="Helical" evidence="9">
    <location>
        <begin position="39"/>
        <end position="60"/>
    </location>
</feature>
<dbReference type="HAMAP" id="MF_00161">
    <property type="entry name" value="LspA"/>
    <property type="match status" value="1"/>
</dbReference>
<keyword evidence="5 9" id="KW-0064">Aspartyl protease</keyword>
<comment type="subcellular location">
    <subcellularLocation>
        <location evidence="9">Cell inner membrane</location>
        <topology evidence="9">Multi-pass membrane protein</topology>
    </subcellularLocation>
</comment>
<evidence type="ECO:0000256" key="1">
    <source>
        <dbReference type="ARBA" id="ARBA00006139"/>
    </source>
</evidence>
<keyword evidence="6 9" id="KW-0378">Hydrolase</keyword>
<dbReference type="PANTHER" id="PTHR33695">
    <property type="entry name" value="LIPOPROTEIN SIGNAL PEPTIDASE"/>
    <property type="match status" value="1"/>
</dbReference>
<keyword evidence="9" id="KW-0997">Cell inner membrane</keyword>
<proteinExistence type="inferred from homology"/>
<reference evidence="12 13" key="1">
    <citation type="journal article" date="2010" name="J. Bacteriol.">
        <title>Complete genome sequence of "Candidatus Puniceispirillum marinum" IMCC1322, a representative of the SAR116 clade in the Alphaproteobacteria.</title>
        <authorList>
            <person name="Oh H.M."/>
            <person name="Kwon K.K."/>
            <person name="Kang I."/>
            <person name="Kang S.G."/>
            <person name="Lee J.H."/>
            <person name="Kim S.J."/>
            <person name="Cho J.C."/>
        </authorList>
    </citation>
    <scope>NUCLEOTIDE SEQUENCE [LARGE SCALE GENOMIC DNA]</scope>
    <source>
        <strain evidence="12 13">IMCC1322</strain>
    </source>
</reference>
<dbReference type="InterPro" id="IPR001872">
    <property type="entry name" value="Peptidase_A8"/>
</dbReference>
<evidence type="ECO:0000313" key="12">
    <source>
        <dbReference type="EMBL" id="ADE39386.1"/>
    </source>
</evidence>
<dbReference type="PANTHER" id="PTHR33695:SF1">
    <property type="entry name" value="LIPOPROTEIN SIGNAL PEPTIDASE"/>
    <property type="match status" value="1"/>
</dbReference>
<dbReference type="STRING" id="488538.SAR116_1143"/>
<keyword evidence="2 9" id="KW-1003">Cell membrane</keyword>
<dbReference type="PROSITE" id="PS00855">
    <property type="entry name" value="SPASE_II"/>
    <property type="match status" value="1"/>
</dbReference>
<name>D5BSY9_PUNMI</name>
<feature type="active site" evidence="9">
    <location>
        <position position="126"/>
    </location>
</feature>
<dbReference type="EMBL" id="CP001751">
    <property type="protein sequence ID" value="ADE39386.1"/>
    <property type="molecule type" value="Genomic_DNA"/>
</dbReference>
<dbReference type="EC" id="3.4.23.36" evidence="9"/>
<evidence type="ECO:0000256" key="3">
    <source>
        <dbReference type="ARBA" id="ARBA00022670"/>
    </source>
</evidence>
<evidence type="ECO:0000256" key="7">
    <source>
        <dbReference type="ARBA" id="ARBA00022989"/>
    </source>
</evidence>
<keyword evidence="8 9" id="KW-0472">Membrane</keyword>
<dbReference type="Proteomes" id="UP000007460">
    <property type="component" value="Chromosome"/>
</dbReference>
<keyword evidence="7 9" id="KW-1133">Transmembrane helix</keyword>
<dbReference type="GO" id="GO:0004190">
    <property type="term" value="F:aspartic-type endopeptidase activity"/>
    <property type="evidence" value="ECO:0007669"/>
    <property type="project" value="UniProtKB-UniRule"/>
</dbReference>
<evidence type="ECO:0000256" key="5">
    <source>
        <dbReference type="ARBA" id="ARBA00022750"/>
    </source>
</evidence>
<feature type="transmembrane region" description="Helical" evidence="9">
    <location>
        <begin position="9"/>
        <end position="27"/>
    </location>
</feature>
<dbReference type="GO" id="GO:0006508">
    <property type="term" value="P:proteolysis"/>
    <property type="evidence" value="ECO:0007669"/>
    <property type="project" value="UniProtKB-KW"/>
</dbReference>
<evidence type="ECO:0000256" key="9">
    <source>
        <dbReference type="HAMAP-Rule" id="MF_00161"/>
    </source>
</evidence>
<keyword evidence="3 9" id="KW-0645">Protease</keyword>
<dbReference type="GO" id="GO:0005886">
    <property type="term" value="C:plasma membrane"/>
    <property type="evidence" value="ECO:0007669"/>
    <property type="project" value="UniProtKB-SubCell"/>
</dbReference>
<keyword evidence="4 9" id="KW-0812">Transmembrane</keyword>
<comment type="pathway">
    <text evidence="9">Protein modification; lipoprotein biosynthesis (signal peptide cleavage).</text>
</comment>
<evidence type="ECO:0000256" key="6">
    <source>
        <dbReference type="ARBA" id="ARBA00022801"/>
    </source>
</evidence>
<dbReference type="RefSeq" id="WP_013046015.1">
    <property type="nucleotide sequence ID" value="NC_014010.1"/>
</dbReference>
<comment type="caution">
    <text evidence="9">Lacks conserved residue(s) required for the propagation of feature annotation.</text>
</comment>
<dbReference type="eggNOG" id="COG0597">
    <property type="taxonomic scope" value="Bacteria"/>
</dbReference>
<keyword evidence="13" id="KW-1185">Reference proteome</keyword>
<feature type="transmembrane region" description="Helical" evidence="9">
    <location>
        <begin position="72"/>
        <end position="91"/>
    </location>
</feature>
<organism evidence="12 13">
    <name type="scientific">Puniceispirillum marinum (strain IMCC1322)</name>
    <dbReference type="NCBI Taxonomy" id="488538"/>
    <lineage>
        <taxon>Bacteria</taxon>
        <taxon>Pseudomonadati</taxon>
        <taxon>Pseudomonadota</taxon>
        <taxon>Alphaproteobacteria</taxon>
        <taxon>Candidatus Puniceispirillales</taxon>
        <taxon>Candidatus Puniceispirillaceae</taxon>
        <taxon>Candidatus Puniceispirillum</taxon>
    </lineage>
</organism>